<name>B8BQ06_THAPS</name>
<dbReference type="InterPro" id="IPR015943">
    <property type="entry name" value="WD40/YVTN_repeat-like_dom_sf"/>
</dbReference>
<dbReference type="HOGENOM" id="CLU_481943_0_0_1"/>
<dbReference type="GO" id="GO:0005737">
    <property type="term" value="C:cytoplasm"/>
    <property type="evidence" value="ECO:0000318"/>
    <property type="project" value="GO_Central"/>
</dbReference>
<organism evidence="2 3">
    <name type="scientific">Thalassiosira pseudonana</name>
    <name type="common">Marine diatom</name>
    <name type="synonym">Cyclotella nana</name>
    <dbReference type="NCBI Taxonomy" id="35128"/>
    <lineage>
        <taxon>Eukaryota</taxon>
        <taxon>Sar</taxon>
        <taxon>Stramenopiles</taxon>
        <taxon>Ochrophyta</taxon>
        <taxon>Bacillariophyta</taxon>
        <taxon>Coscinodiscophyceae</taxon>
        <taxon>Thalassiosirophycidae</taxon>
        <taxon>Thalassiosirales</taxon>
        <taxon>Thalassiosiraceae</taxon>
        <taxon>Thalassiosira</taxon>
    </lineage>
</organism>
<dbReference type="Proteomes" id="UP000001449">
    <property type="component" value="Chromosome 1"/>
</dbReference>
<evidence type="ECO:0000313" key="3">
    <source>
        <dbReference type="Proteomes" id="UP000001449"/>
    </source>
</evidence>
<evidence type="ECO:0000256" key="1">
    <source>
        <dbReference type="SAM" id="MobiDB-lite"/>
    </source>
</evidence>
<feature type="compositionally biased region" description="Polar residues" evidence="1">
    <location>
        <begin position="374"/>
        <end position="387"/>
    </location>
</feature>
<dbReference type="Gene3D" id="2.130.10.10">
    <property type="entry name" value="YVTN repeat-like/Quinoprotein amine dehydrogenase"/>
    <property type="match status" value="2"/>
</dbReference>
<dbReference type="SUPFAM" id="SSF50978">
    <property type="entry name" value="WD40 repeat-like"/>
    <property type="match status" value="1"/>
</dbReference>
<dbReference type="EMBL" id="CM000638">
    <property type="protein sequence ID" value="EED96279.1"/>
    <property type="molecule type" value="Genomic_DNA"/>
</dbReference>
<dbReference type="InterPro" id="IPR001680">
    <property type="entry name" value="WD40_rpt"/>
</dbReference>
<dbReference type="InterPro" id="IPR036322">
    <property type="entry name" value="WD40_repeat_dom_sf"/>
</dbReference>
<gene>
    <name evidence="2" type="ORF">THAPSDRAFT_20674</name>
</gene>
<dbReference type="RefSeq" id="XP_002286638.1">
    <property type="nucleotide sequence ID" value="XM_002286602.1"/>
</dbReference>
<reference evidence="2 3" key="1">
    <citation type="journal article" date="2004" name="Science">
        <title>The genome of the diatom Thalassiosira pseudonana: ecology, evolution, and metabolism.</title>
        <authorList>
            <person name="Armbrust E.V."/>
            <person name="Berges J.A."/>
            <person name="Bowler C."/>
            <person name="Green B.R."/>
            <person name="Martinez D."/>
            <person name="Putnam N.H."/>
            <person name="Zhou S."/>
            <person name="Allen A.E."/>
            <person name="Apt K.E."/>
            <person name="Bechner M."/>
            <person name="Brzezinski M.A."/>
            <person name="Chaal B.K."/>
            <person name="Chiovitti A."/>
            <person name="Davis A.K."/>
            <person name="Demarest M.S."/>
            <person name="Detter J.C."/>
            <person name="Glavina T."/>
            <person name="Goodstein D."/>
            <person name="Hadi M.Z."/>
            <person name="Hellsten U."/>
            <person name="Hildebrand M."/>
            <person name="Jenkins B.D."/>
            <person name="Jurka J."/>
            <person name="Kapitonov V.V."/>
            <person name="Kroger N."/>
            <person name="Lau W.W."/>
            <person name="Lane T.W."/>
            <person name="Larimer F.W."/>
            <person name="Lippmeier J.C."/>
            <person name="Lucas S."/>
            <person name="Medina M."/>
            <person name="Montsant A."/>
            <person name="Obornik M."/>
            <person name="Parker M.S."/>
            <person name="Palenik B."/>
            <person name="Pazour G.J."/>
            <person name="Richardson P.M."/>
            <person name="Rynearson T.A."/>
            <person name="Saito M.A."/>
            <person name="Schwartz D.C."/>
            <person name="Thamatrakoln K."/>
            <person name="Valentin K."/>
            <person name="Vardi A."/>
            <person name="Wilkerson F.P."/>
            <person name="Rokhsar D.S."/>
        </authorList>
    </citation>
    <scope>NUCLEOTIDE SEQUENCE [LARGE SCALE GENOMIC DNA]</scope>
    <source>
        <strain evidence="2 3">CCMP1335</strain>
    </source>
</reference>
<dbReference type="KEGG" id="tps:THAPSDRAFT_20674"/>
<protein>
    <submittedName>
        <fullName evidence="2">Uncharacterized protein</fullName>
    </submittedName>
</protein>
<proteinExistence type="predicted"/>
<dbReference type="PANTHER" id="PTHR44414:SF1">
    <property type="entry name" value="PROTEIN NEDD1"/>
    <property type="match status" value="1"/>
</dbReference>
<dbReference type="InterPro" id="IPR052818">
    <property type="entry name" value="NEDD1_Spindle_Assembly"/>
</dbReference>
<dbReference type="InParanoid" id="B8BQ06"/>
<dbReference type="SMART" id="SM00320">
    <property type="entry name" value="WD40"/>
    <property type="match status" value="5"/>
</dbReference>
<reference evidence="2 3" key="2">
    <citation type="journal article" date="2008" name="Nature">
        <title>The Phaeodactylum genome reveals the evolutionary history of diatom genomes.</title>
        <authorList>
            <person name="Bowler C."/>
            <person name="Allen A.E."/>
            <person name="Badger J.H."/>
            <person name="Grimwood J."/>
            <person name="Jabbari K."/>
            <person name="Kuo A."/>
            <person name="Maheswari U."/>
            <person name="Martens C."/>
            <person name="Maumus F."/>
            <person name="Otillar R.P."/>
            <person name="Rayko E."/>
            <person name="Salamov A."/>
            <person name="Vandepoele K."/>
            <person name="Beszteri B."/>
            <person name="Gruber A."/>
            <person name="Heijde M."/>
            <person name="Katinka M."/>
            <person name="Mock T."/>
            <person name="Valentin K."/>
            <person name="Verret F."/>
            <person name="Berges J.A."/>
            <person name="Brownlee C."/>
            <person name="Cadoret J.P."/>
            <person name="Chiovitti A."/>
            <person name="Choi C.J."/>
            <person name="Coesel S."/>
            <person name="De Martino A."/>
            <person name="Detter J.C."/>
            <person name="Durkin C."/>
            <person name="Falciatore A."/>
            <person name="Fournet J."/>
            <person name="Haruta M."/>
            <person name="Huysman M.J."/>
            <person name="Jenkins B.D."/>
            <person name="Jiroutova K."/>
            <person name="Jorgensen R.E."/>
            <person name="Joubert Y."/>
            <person name="Kaplan A."/>
            <person name="Kroger N."/>
            <person name="Kroth P.G."/>
            <person name="La Roche J."/>
            <person name="Lindquist E."/>
            <person name="Lommer M."/>
            <person name="Martin-Jezequel V."/>
            <person name="Lopez P.J."/>
            <person name="Lucas S."/>
            <person name="Mangogna M."/>
            <person name="McGinnis K."/>
            <person name="Medlin L.K."/>
            <person name="Montsant A."/>
            <person name="Oudot-Le Secq M.P."/>
            <person name="Napoli C."/>
            <person name="Obornik M."/>
            <person name="Parker M.S."/>
            <person name="Petit J.L."/>
            <person name="Porcel B.M."/>
            <person name="Poulsen N."/>
            <person name="Robison M."/>
            <person name="Rychlewski L."/>
            <person name="Rynearson T.A."/>
            <person name="Schmutz J."/>
            <person name="Shapiro H."/>
            <person name="Siaut M."/>
            <person name="Stanley M."/>
            <person name="Sussman M.R."/>
            <person name="Taylor A.R."/>
            <person name="Vardi A."/>
            <person name="von Dassow P."/>
            <person name="Vyverman W."/>
            <person name="Willis A."/>
            <person name="Wyrwicz L.S."/>
            <person name="Rokhsar D.S."/>
            <person name="Weissenbach J."/>
            <person name="Armbrust E.V."/>
            <person name="Green B.R."/>
            <person name="Van de Peer Y."/>
            <person name="Grigoriev I.V."/>
        </authorList>
    </citation>
    <scope>NUCLEOTIDE SEQUENCE [LARGE SCALE GENOMIC DNA]</scope>
    <source>
        <strain evidence="2 3">CCMP1335</strain>
    </source>
</reference>
<feature type="region of interest" description="Disordered" evidence="1">
    <location>
        <begin position="434"/>
        <end position="471"/>
    </location>
</feature>
<dbReference type="GO" id="GO:0000922">
    <property type="term" value="C:spindle pole"/>
    <property type="evidence" value="ECO:0000318"/>
    <property type="project" value="GO_Central"/>
</dbReference>
<sequence>MLLAVASSTIVRLWDHSTNETTTLDNNAPVNDLAWGHDGSIFATCTTATATPNIAIRSVHNQATTESFSSSCIKFSESTLPNNQHATSVAFGGKSRYLCVASTNKNTATSNVSVFDLKKKGRVRLYDVSTTLTEACIDPTDTFVVAASSSNIDGSIYLYQLAESGRHTPIQLRFKKSACSGCNALAFSLHNTRNVVVGKTDGSIQIWDVQCGVFDTPLCFINTSTPSPITDICFSPCHPRLLASCSTNGLYFHDATSGKSISTITCPASCCTSLSLNTDGVSCAVGTAEGTVLLYDLRKTADGQVNELPLQSNGIVSPVTIVRFQPQKMSSRESSHKQKDARLSDIFIKRKDDARGSQILQLVSFDDTDAGIANNATNDNDRTSQTVYELPPPNDELVTSDLGCQYSPKLRHEDSLLASDFVNGRLLSMANSEHSHWNVDKDERERNDETDHRKRDESAGQEENHSDNDKATLQLNNDFITRNAVVTLTPTQPKLSARLATMQREIRDMRSDYNASIRELHSEIMHQFQNLSVDMMGVFKQQADIIVRLMEENVGLKKENEGLRRF</sequence>
<evidence type="ECO:0000313" key="2">
    <source>
        <dbReference type="EMBL" id="EED96279.1"/>
    </source>
</evidence>
<dbReference type="PaxDb" id="35128-Thaps20674"/>
<dbReference type="GO" id="GO:0005814">
    <property type="term" value="C:centriole"/>
    <property type="evidence" value="ECO:0000318"/>
    <property type="project" value="GO_Central"/>
</dbReference>
<dbReference type="eggNOG" id="KOG4378">
    <property type="taxonomic scope" value="Eukaryota"/>
</dbReference>
<dbReference type="GeneID" id="7449168"/>
<feature type="region of interest" description="Disordered" evidence="1">
    <location>
        <begin position="373"/>
        <end position="401"/>
    </location>
</feature>
<keyword evidence="3" id="KW-1185">Reference proteome</keyword>
<dbReference type="GO" id="GO:0036064">
    <property type="term" value="C:ciliary basal body"/>
    <property type="evidence" value="ECO:0000318"/>
    <property type="project" value="GO_Central"/>
</dbReference>
<dbReference type="PANTHER" id="PTHR44414">
    <property type="entry name" value="PROTEIN NEDD1"/>
    <property type="match status" value="1"/>
</dbReference>
<dbReference type="GO" id="GO:0000278">
    <property type="term" value="P:mitotic cell cycle"/>
    <property type="evidence" value="ECO:0000318"/>
    <property type="project" value="GO_Central"/>
</dbReference>
<feature type="compositionally biased region" description="Basic and acidic residues" evidence="1">
    <location>
        <begin position="434"/>
        <end position="470"/>
    </location>
</feature>
<dbReference type="AlphaFoldDB" id="B8BQ06"/>
<dbReference type="STRING" id="35128.B8BQ06"/>
<accession>B8BQ06</accession>
<dbReference type="GO" id="GO:0005813">
    <property type="term" value="C:centrosome"/>
    <property type="evidence" value="ECO:0000318"/>
    <property type="project" value="GO_Central"/>
</dbReference>
<dbReference type="GO" id="GO:0007020">
    <property type="term" value="P:microtubule nucleation"/>
    <property type="evidence" value="ECO:0000318"/>
    <property type="project" value="GO_Central"/>
</dbReference>
<dbReference type="GO" id="GO:0043015">
    <property type="term" value="F:gamma-tubulin binding"/>
    <property type="evidence" value="ECO:0000318"/>
    <property type="project" value="GO_Central"/>
</dbReference>